<dbReference type="GO" id="GO:0004017">
    <property type="term" value="F:AMP kinase activity"/>
    <property type="evidence" value="ECO:0007669"/>
    <property type="project" value="UniProtKB-UniRule"/>
</dbReference>
<dbReference type="GO" id="GO:0005524">
    <property type="term" value="F:ATP binding"/>
    <property type="evidence" value="ECO:0007669"/>
    <property type="project" value="UniProtKB-UniRule"/>
</dbReference>
<evidence type="ECO:0000313" key="9">
    <source>
        <dbReference type="Proteomes" id="UP000094707"/>
    </source>
</evidence>
<comment type="function">
    <text evidence="7">Broad-specificity nucleoside monophosphate (NMP) kinase that catalyzes the reversible transfer of the terminal phosphate group between nucleoside triphosphates and monophosphates. Has also ATPase activity. Involved in the late maturation steps of the 30S ribosomal particles, specifically 16S rRNA maturation. While NMP activity is not required for ribosome maturation, ATPase activity is. Associates transiently with small ribosomal subunit protein uS11. ATP hydrolysis breaks the interaction with uS11. May temporarily remove uS11 from the ribosome to enable a conformational change of the ribosomal RNA that is needed for the final maturation step of the small ribosomal subunit.</text>
</comment>
<comment type="caution">
    <text evidence="7">Lacks conserved residue(s) required for the propagation of feature annotation.</text>
</comment>
<name>A0A1D3L438_9EURY</name>
<feature type="binding site" evidence="7">
    <location>
        <position position="14"/>
    </location>
    <ligand>
        <name>ATP</name>
        <dbReference type="ChEBI" id="CHEBI:30616"/>
    </ligand>
</feature>
<comment type="catalytic activity">
    <reaction evidence="7">
        <text>ATP + H2O = ADP + phosphate + H(+)</text>
        <dbReference type="Rhea" id="RHEA:13065"/>
        <dbReference type="ChEBI" id="CHEBI:15377"/>
        <dbReference type="ChEBI" id="CHEBI:15378"/>
        <dbReference type="ChEBI" id="CHEBI:30616"/>
        <dbReference type="ChEBI" id="CHEBI:43474"/>
        <dbReference type="ChEBI" id="CHEBI:456216"/>
    </reaction>
</comment>
<feature type="binding site" evidence="7">
    <location>
        <position position="15"/>
    </location>
    <ligand>
        <name>ATP</name>
        <dbReference type="ChEBI" id="CHEBI:30616"/>
    </ligand>
</feature>
<dbReference type="Pfam" id="PF13238">
    <property type="entry name" value="AAA_18"/>
    <property type="match status" value="1"/>
</dbReference>
<dbReference type="HAMAP" id="MF_00039">
    <property type="entry name" value="Adenylate_kinase_AK6"/>
    <property type="match status" value="1"/>
</dbReference>
<dbReference type="GeneID" id="30412561"/>
<keyword evidence="2 7" id="KW-0698">rRNA processing</keyword>
<dbReference type="KEGG" id="mcub:MCBB_1724"/>
<dbReference type="GO" id="GO:0042274">
    <property type="term" value="P:ribosomal small subunit biogenesis"/>
    <property type="evidence" value="ECO:0007669"/>
    <property type="project" value="UniProtKB-UniRule"/>
</dbReference>
<dbReference type="OrthoDB" id="8730at2157"/>
<keyword evidence="1 7" id="KW-0690">Ribosome biogenesis</keyword>
<dbReference type="AlphaFoldDB" id="A0A1D3L438"/>
<protein>
    <recommendedName>
        <fullName evidence="7">Putative adenylate kinase</fullName>
        <shortName evidence="7">AK</shortName>
        <ecNumber evidence="7">2.7.4.3</ecNumber>
    </recommendedName>
    <alternativeName>
        <fullName evidence="7">ATP-AMP transphosphorylase</fullName>
    </alternativeName>
</protein>
<dbReference type="GO" id="GO:0016887">
    <property type="term" value="F:ATP hydrolysis activity"/>
    <property type="evidence" value="ECO:0007669"/>
    <property type="project" value="InterPro"/>
</dbReference>
<comment type="similarity">
    <text evidence="7">Belongs to the adenylate kinase family. AK6 subfamily.</text>
</comment>
<feature type="binding site" evidence="7">
    <location>
        <position position="116"/>
    </location>
    <ligand>
        <name>ATP</name>
        <dbReference type="ChEBI" id="CHEBI:30616"/>
    </ligand>
</feature>
<dbReference type="PANTHER" id="PTHR12595:SF0">
    <property type="entry name" value="ADENYLATE KINASE ISOENZYME 6"/>
    <property type="match status" value="1"/>
</dbReference>
<keyword evidence="4 7" id="KW-0547">Nucleotide-binding</keyword>
<evidence type="ECO:0000313" key="8">
    <source>
        <dbReference type="EMBL" id="SCG86279.1"/>
    </source>
</evidence>
<dbReference type="RefSeq" id="WP_071907356.1">
    <property type="nucleotide sequence ID" value="NZ_LT607756.1"/>
</dbReference>
<feature type="binding site" evidence="7">
    <location>
        <position position="12"/>
    </location>
    <ligand>
        <name>ATP</name>
        <dbReference type="ChEBI" id="CHEBI:30616"/>
    </ligand>
</feature>
<dbReference type="EC" id="2.7.4.3" evidence="7"/>
<organism evidence="8 9">
    <name type="scientific">Methanobacterium congolense</name>
    <dbReference type="NCBI Taxonomy" id="118062"/>
    <lineage>
        <taxon>Archaea</taxon>
        <taxon>Methanobacteriati</taxon>
        <taxon>Methanobacteriota</taxon>
        <taxon>Methanomada group</taxon>
        <taxon>Methanobacteria</taxon>
        <taxon>Methanobacteriales</taxon>
        <taxon>Methanobacteriaceae</taxon>
        <taxon>Methanobacterium</taxon>
    </lineage>
</organism>
<evidence type="ECO:0000256" key="4">
    <source>
        <dbReference type="ARBA" id="ARBA00022741"/>
    </source>
</evidence>
<dbReference type="Proteomes" id="UP000094707">
    <property type="component" value="Chromosome I"/>
</dbReference>
<dbReference type="SUPFAM" id="SSF52540">
    <property type="entry name" value="P-loop containing nucleoside triphosphate hydrolases"/>
    <property type="match status" value="1"/>
</dbReference>
<feature type="region of interest" description="LID" evidence="7">
    <location>
        <begin position="115"/>
        <end position="125"/>
    </location>
</feature>
<dbReference type="EMBL" id="LT607756">
    <property type="protein sequence ID" value="SCG86279.1"/>
    <property type="molecule type" value="Genomic_DNA"/>
</dbReference>
<keyword evidence="6 7" id="KW-0067">ATP-binding</keyword>
<gene>
    <name evidence="8" type="ORF">MCBB_1724</name>
</gene>
<feature type="binding site" evidence="7">
    <location>
        <position position="13"/>
    </location>
    <ligand>
        <name>ATP</name>
        <dbReference type="ChEBI" id="CHEBI:30616"/>
    </ligand>
</feature>
<evidence type="ECO:0000256" key="2">
    <source>
        <dbReference type="ARBA" id="ARBA00022552"/>
    </source>
</evidence>
<keyword evidence="9" id="KW-1185">Reference proteome</keyword>
<feature type="binding site" evidence="7">
    <location>
        <position position="10"/>
    </location>
    <ligand>
        <name>ATP</name>
        <dbReference type="ChEBI" id="CHEBI:30616"/>
    </ligand>
</feature>
<sequence length="186" mass="21188">MIILITGTPGTGKSTVSKILNDKLHLENFQSTLVPVNDLIYEKHLYHGVDEEKGYKIVDIEDMCLEIDHLLEDSKDPMNPMVWIIEGHLSHYLQDADFVIVLRANPHVLRQRLKTRNWKDSKIKENAEAEALAVCTCEAYQIHGERVNEIDTTDISPEETAELVIDVINDKKHFPAGSVDFLQDLL</sequence>
<dbReference type="PANTHER" id="PTHR12595">
    <property type="entry name" value="POS9-ACTIVATING FACTOR FAP7-RELATED"/>
    <property type="match status" value="1"/>
</dbReference>
<evidence type="ECO:0000256" key="7">
    <source>
        <dbReference type="HAMAP-Rule" id="MF_00039"/>
    </source>
</evidence>
<accession>A0A1D3L438</accession>
<reference evidence="8 9" key="1">
    <citation type="submission" date="2016-08" db="EMBL/GenBank/DDBJ databases">
        <authorList>
            <person name="Seilhamer J.J."/>
        </authorList>
    </citation>
    <scope>NUCLEOTIDE SEQUENCE [LARGE SCALE GENOMIC DNA]</scope>
    <source>
        <strain evidence="8">Buetzberg</strain>
    </source>
</reference>
<keyword evidence="5 7" id="KW-0418">Kinase</keyword>
<dbReference type="Gene3D" id="3.40.50.300">
    <property type="entry name" value="P-loop containing nucleotide triphosphate hydrolases"/>
    <property type="match status" value="1"/>
</dbReference>
<proteinExistence type="inferred from homology"/>
<comment type="subunit">
    <text evidence="7">Interacts with uS11. Not a structural component of 40S pre-ribosomes, but transiently interacts with them by binding to uS11.</text>
</comment>
<dbReference type="InterPro" id="IPR027417">
    <property type="entry name" value="P-loop_NTPase"/>
</dbReference>
<evidence type="ECO:0000256" key="6">
    <source>
        <dbReference type="ARBA" id="ARBA00022840"/>
    </source>
</evidence>
<comment type="catalytic activity">
    <reaction evidence="7">
        <text>AMP + ATP = 2 ADP</text>
        <dbReference type="Rhea" id="RHEA:12973"/>
        <dbReference type="ChEBI" id="CHEBI:30616"/>
        <dbReference type="ChEBI" id="CHEBI:456215"/>
        <dbReference type="ChEBI" id="CHEBI:456216"/>
        <dbReference type="EC" id="2.7.4.3"/>
    </reaction>
</comment>
<evidence type="ECO:0000256" key="3">
    <source>
        <dbReference type="ARBA" id="ARBA00022679"/>
    </source>
</evidence>
<keyword evidence="3 7" id="KW-0808">Transferase</keyword>
<evidence type="ECO:0000256" key="1">
    <source>
        <dbReference type="ARBA" id="ARBA00022517"/>
    </source>
</evidence>
<dbReference type="STRING" id="118062.MCBB_1724"/>
<dbReference type="InterPro" id="IPR020618">
    <property type="entry name" value="Adenyl_kinase_AK6"/>
</dbReference>
<dbReference type="GO" id="GO:0006364">
    <property type="term" value="P:rRNA processing"/>
    <property type="evidence" value="ECO:0007669"/>
    <property type="project" value="UniProtKB-KW"/>
</dbReference>
<evidence type="ECO:0000256" key="5">
    <source>
        <dbReference type="ARBA" id="ARBA00022777"/>
    </source>
</evidence>